<sequence>MKYDIELPKRLHGYLLIGKDGGIKMIENYPLVSQKVFDRIDSMPMRRAEMKDNNQ</sequence>
<feature type="domain" description="DUF4174" evidence="2">
    <location>
        <begin position="7"/>
        <end position="49"/>
    </location>
</feature>
<dbReference type="Pfam" id="PF13778">
    <property type="entry name" value="DUF4174"/>
    <property type="match status" value="1"/>
</dbReference>
<evidence type="ECO:0000256" key="1">
    <source>
        <dbReference type="ARBA" id="ARBA00022729"/>
    </source>
</evidence>
<reference evidence="3" key="1">
    <citation type="submission" date="2022-09" db="EMBL/GenBank/DDBJ databases">
        <title>Maribacter litopenaei sp. nov., isolated from the intestinal tract of the Pacific White Shrimp, Litopenaeus vannamei.</title>
        <authorList>
            <person name="Kim S.Y."/>
            <person name="Hwang C.Y."/>
        </authorList>
    </citation>
    <scope>NUCLEOTIDE SEQUENCE</scope>
    <source>
        <strain evidence="3">HL-LV01</strain>
    </source>
</reference>
<keyword evidence="1" id="KW-0732">Signal</keyword>
<evidence type="ECO:0000313" key="4">
    <source>
        <dbReference type="Proteomes" id="UP001059209"/>
    </source>
</evidence>
<accession>A0ABY5YCG1</accession>
<dbReference type="EMBL" id="CP104205">
    <property type="protein sequence ID" value="UWX56614.1"/>
    <property type="molecule type" value="Genomic_DNA"/>
</dbReference>
<organism evidence="3 4">
    <name type="scientific">Maribacter litopenaei</name>
    <dbReference type="NCBI Taxonomy" id="2976127"/>
    <lineage>
        <taxon>Bacteria</taxon>
        <taxon>Pseudomonadati</taxon>
        <taxon>Bacteroidota</taxon>
        <taxon>Flavobacteriia</taxon>
        <taxon>Flavobacteriales</taxon>
        <taxon>Flavobacteriaceae</taxon>
        <taxon>Maribacter</taxon>
    </lineage>
</organism>
<dbReference type="InterPro" id="IPR025232">
    <property type="entry name" value="DUF4174"/>
</dbReference>
<evidence type="ECO:0000313" key="3">
    <source>
        <dbReference type="EMBL" id="UWX56614.1"/>
    </source>
</evidence>
<dbReference type="Proteomes" id="UP001059209">
    <property type="component" value="Chromosome"/>
</dbReference>
<protein>
    <submittedName>
        <fullName evidence="3">DUF4174 domain-containing protein</fullName>
    </submittedName>
</protein>
<keyword evidence="4" id="KW-1185">Reference proteome</keyword>
<name>A0ABY5YCG1_9FLAO</name>
<gene>
    <name evidence="3" type="ORF">NYZ99_14020</name>
</gene>
<evidence type="ECO:0000259" key="2">
    <source>
        <dbReference type="Pfam" id="PF13778"/>
    </source>
</evidence>
<proteinExistence type="predicted"/>